<dbReference type="InterPro" id="IPR005475">
    <property type="entry name" value="Transketolase-like_Pyr-bd"/>
</dbReference>
<dbReference type="PANTHER" id="PTHR43825">
    <property type="entry name" value="PYRUVATE DEHYDROGENASE E1 COMPONENT"/>
    <property type="match status" value="1"/>
</dbReference>
<comment type="similarity">
    <text evidence="2">Belongs to the transketolase family.</text>
</comment>
<keyword evidence="3" id="KW-0786">Thiamine pyrophosphate</keyword>
<feature type="domain" description="Transketolase-like pyrimidine-binding" evidence="4">
    <location>
        <begin position="15"/>
        <end position="180"/>
    </location>
</feature>
<dbReference type="STRING" id="1802436.A2370_03240"/>
<evidence type="ECO:0000259" key="4">
    <source>
        <dbReference type="SMART" id="SM00861"/>
    </source>
</evidence>
<organism evidence="5 6">
    <name type="scientific">Candidatus Vogelbacteria bacterium RIFOXYB1_FULL_42_16</name>
    <dbReference type="NCBI Taxonomy" id="1802436"/>
    <lineage>
        <taxon>Bacteria</taxon>
        <taxon>Candidatus Vogeliibacteriota</taxon>
    </lineage>
</organism>
<dbReference type="Proteomes" id="UP000176222">
    <property type="component" value="Unassembled WGS sequence"/>
</dbReference>
<dbReference type="Gene3D" id="3.40.50.920">
    <property type="match status" value="1"/>
</dbReference>
<name>A0A1G2QF06_9BACT</name>
<dbReference type="InterPro" id="IPR033248">
    <property type="entry name" value="Transketolase_C"/>
</dbReference>
<dbReference type="Pfam" id="PF02779">
    <property type="entry name" value="Transket_pyr"/>
    <property type="match status" value="1"/>
</dbReference>
<dbReference type="InterPro" id="IPR051157">
    <property type="entry name" value="PDH/Transketolase"/>
</dbReference>
<dbReference type="SUPFAM" id="SSF52518">
    <property type="entry name" value="Thiamin diphosphate-binding fold (THDP-binding)"/>
    <property type="match status" value="1"/>
</dbReference>
<dbReference type="InterPro" id="IPR009014">
    <property type="entry name" value="Transketo_C/PFOR_II"/>
</dbReference>
<dbReference type="PANTHER" id="PTHR43825:SF1">
    <property type="entry name" value="TRANSKETOLASE-LIKE PYRIMIDINE-BINDING DOMAIN-CONTAINING PROTEIN"/>
    <property type="match status" value="1"/>
</dbReference>
<dbReference type="FunFam" id="3.40.50.970:FF:000129">
    <property type="entry name" value="Transketolase"/>
    <property type="match status" value="1"/>
</dbReference>
<dbReference type="CDD" id="cd07033">
    <property type="entry name" value="TPP_PYR_DXS_TK_like"/>
    <property type="match status" value="1"/>
</dbReference>
<reference evidence="5 6" key="1">
    <citation type="journal article" date="2016" name="Nat. Commun.">
        <title>Thousands of microbial genomes shed light on interconnected biogeochemical processes in an aquifer system.</title>
        <authorList>
            <person name="Anantharaman K."/>
            <person name="Brown C.T."/>
            <person name="Hug L.A."/>
            <person name="Sharon I."/>
            <person name="Castelle C.J."/>
            <person name="Probst A.J."/>
            <person name="Thomas B.C."/>
            <person name="Singh A."/>
            <person name="Wilkins M.J."/>
            <person name="Karaoz U."/>
            <person name="Brodie E.L."/>
            <person name="Williams K.H."/>
            <person name="Hubbard S.S."/>
            <person name="Banfield J.F."/>
        </authorList>
    </citation>
    <scope>NUCLEOTIDE SEQUENCE [LARGE SCALE GENOMIC DNA]</scope>
</reference>
<dbReference type="Gene3D" id="3.40.50.970">
    <property type="match status" value="1"/>
</dbReference>
<evidence type="ECO:0000256" key="1">
    <source>
        <dbReference type="ARBA" id="ARBA00001964"/>
    </source>
</evidence>
<dbReference type="Pfam" id="PF02780">
    <property type="entry name" value="Transketolase_C"/>
    <property type="match status" value="1"/>
</dbReference>
<evidence type="ECO:0000313" key="5">
    <source>
        <dbReference type="EMBL" id="OHA59174.1"/>
    </source>
</evidence>
<accession>A0A1G2QF06</accession>
<gene>
    <name evidence="5" type="ORF">A2370_03240</name>
</gene>
<dbReference type="AlphaFoldDB" id="A0A1G2QF06"/>
<protein>
    <submittedName>
        <fullName evidence="5">Transketolase</fullName>
    </submittedName>
</protein>
<evidence type="ECO:0000256" key="3">
    <source>
        <dbReference type="ARBA" id="ARBA00023052"/>
    </source>
</evidence>
<dbReference type="SMART" id="SM00861">
    <property type="entry name" value="Transket_pyr"/>
    <property type="match status" value="1"/>
</dbReference>
<dbReference type="SUPFAM" id="SSF52922">
    <property type="entry name" value="TK C-terminal domain-like"/>
    <property type="match status" value="1"/>
</dbReference>
<proteinExistence type="inferred from homology"/>
<dbReference type="EMBL" id="MHTH01000005">
    <property type="protein sequence ID" value="OHA59174.1"/>
    <property type="molecule type" value="Genomic_DNA"/>
</dbReference>
<dbReference type="InterPro" id="IPR029061">
    <property type="entry name" value="THDP-binding"/>
</dbReference>
<evidence type="ECO:0000256" key="2">
    <source>
        <dbReference type="ARBA" id="ARBA00007131"/>
    </source>
</evidence>
<comment type="cofactor">
    <cofactor evidence="1">
        <name>thiamine diphosphate</name>
        <dbReference type="ChEBI" id="CHEBI:58937"/>
    </cofactor>
</comment>
<comment type="caution">
    <text evidence="5">The sequence shown here is derived from an EMBL/GenBank/DDBJ whole genome shotgun (WGS) entry which is preliminary data.</text>
</comment>
<sequence length="323" mass="34791">MHLNPKLYDLNIEQKSLREGFGEALAEMAETNKKIVAISADLRDSTRLDIFAKKFHERFFEVGVAEQNLAGVASGLASTGQIPFISSYAVFSPGRNWEQIRTTICYNNVPVKIIGSHGGLSTGPDGGSHQALEDIALMRVLPRMVVVVPADYWEAKKATKAIANNGAPSYLRLVREKYPVITTAESSFEIGKANILIDSDQAQVAIIACGVSVYQALLAGKKLAKEGIEAVVVNNHTIKPLDRETILRVAKKTGAVVTVEDHQQAGGMGSAIAELLSQEYPTPMKIIGVDDIFGQSGSAEELTEHYGLGADSIVQATKDLLAK</sequence>
<evidence type="ECO:0000313" key="6">
    <source>
        <dbReference type="Proteomes" id="UP000176222"/>
    </source>
</evidence>